<name>A0ABT2VQN5_9ALTE</name>
<gene>
    <name evidence="4" type="ORF">OCL06_13580</name>
</gene>
<organism evidence="4 5">
    <name type="scientific">Alteromonas salexigens</name>
    <dbReference type="NCBI Taxonomy" id="2982530"/>
    <lineage>
        <taxon>Bacteria</taxon>
        <taxon>Pseudomonadati</taxon>
        <taxon>Pseudomonadota</taxon>
        <taxon>Gammaproteobacteria</taxon>
        <taxon>Alteromonadales</taxon>
        <taxon>Alteromonadaceae</taxon>
        <taxon>Alteromonas/Salinimonas group</taxon>
        <taxon>Alteromonas</taxon>
    </lineage>
</organism>
<dbReference type="EMBL" id="JAOTJC010000012">
    <property type="protein sequence ID" value="MCU7555621.1"/>
    <property type="molecule type" value="Genomic_DNA"/>
</dbReference>
<reference evidence="5" key="1">
    <citation type="submission" date="2023-07" db="EMBL/GenBank/DDBJ databases">
        <title>Study on multiphase classification of strain Alteromonas salexigens isolated from the Yellow Sea.</title>
        <authorList>
            <person name="Sun L."/>
        </authorList>
    </citation>
    <scope>NUCLEOTIDE SEQUENCE [LARGE SCALE GENOMIC DNA]</scope>
    <source>
        <strain evidence="5">ASW11-19</strain>
    </source>
</reference>
<proteinExistence type="inferred from homology"/>
<dbReference type="InterPro" id="IPR001451">
    <property type="entry name" value="Hexapep"/>
</dbReference>
<comment type="similarity">
    <text evidence="1">Belongs to the transferase hexapeptide repeat family.</text>
</comment>
<keyword evidence="4" id="KW-0012">Acyltransferase</keyword>
<dbReference type="PANTHER" id="PTHR23416">
    <property type="entry name" value="SIALIC ACID SYNTHASE-RELATED"/>
    <property type="match status" value="1"/>
</dbReference>
<dbReference type="Proteomes" id="UP001209257">
    <property type="component" value="Unassembled WGS sequence"/>
</dbReference>
<evidence type="ECO:0000256" key="3">
    <source>
        <dbReference type="SAM" id="Phobius"/>
    </source>
</evidence>
<feature type="transmembrane region" description="Helical" evidence="3">
    <location>
        <begin position="6"/>
        <end position="29"/>
    </location>
</feature>
<keyword evidence="5" id="KW-1185">Reference proteome</keyword>
<evidence type="ECO:0000256" key="2">
    <source>
        <dbReference type="ARBA" id="ARBA00022679"/>
    </source>
</evidence>
<evidence type="ECO:0000313" key="4">
    <source>
        <dbReference type="EMBL" id="MCU7555621.1"/>
    </source>
</evidence>
<dbReference type="InterPro" id="IPR011004">
    <property type="entry name" value="Trimer_LpxA-like_sf"/>
</dbReference>
<evidence type="ECO:0000313" key="5">
    <source>
        <dbReference type="Proteomes" id="UP001209257"/>
    </source>
</evidence>
<dbReference type="GO" id="GO:0016746">
    <property type="term" value="F:acyltransferase activity"/>
    <property type="evidence" value="ECO:0007669"/>
    <property type="project" value="UniProtKB-KW"/>
</dbReference>
<accession>A0ABT2VQN5</accession>
<keyword evidence="3" id="KW-0472">Membrane</keyword>
<sequence length="191" mass="20480">MELLKALIRAIVMLLLLPMYVIYTGLAMLSNKDDAVKACTQFLSLLPGKTGSYFRACFCSVIFEQTDNVVYIGFGTVFSQQNTTIQTGVYIGPQGNIGSCLIGKNTLLGSGVHLLSGKNQHSFDDPDTPIKDQHGEFSKITIGENCWVGNGAIIMASIGDNCIVGAGSVVTNDFPDNSIIAGNPAKLIRRK</sequence>
<dbReference type="RefSeq" id="WP_262995454.1">
    <property type="nucleotide sequence ID" value="NZ_JAOTJC010000012.1"/>
</dbReference>
<dbReference type="InterPro" id="IPR051159">
    <property type="entry name" value="Hexapeptide_acetyltransf"/>
</dbReference>
<evidence type="ECO:0000256" key="1">
    <source>
        <dbReference type="ARBA" id="ARBA00007274"/>
    </source>
</evidence>
<dbReference type="PANTHER" id="PTHR23416:SF23">
    <property type="entry name" value="ACETYLTRANSFERASE C18B11.09C-RELATED"/>
    <property type="match status" value="1"/>
</dbReference>
<dbReference type="Gene3D" id="2.160.10.10">
    <property type="entry name" value="Hexapeptide repeat proteins"/>
    <property type="match status" value="1"/>
</dbReference>
<protein>
    <submittedName>
        <fullName evidence="4">Acyltransferase</fullName>
    </submittedName>
</protein>
<keyword evidence="2" id="KW-0808">Transferase</keyword>
<dbReference type="Pfam" id="PF14602">
    <property type="entry name" value="Hexapep_2"/>
    <property type="match status" value="1"/>
</dbReference>
<keyword evidence="3" id="KW-0812">Transmembrane</keyword>
<comment type="caution">
    <text evidence="4">The sequence shown here is derived from an EMBL/GenBank/DDBJ whole genome shotgun (WGS) entry which is preliminary data.</text>
</comment>
<dbReference type="SUPFAM" id="SSF51161">
    <property type="entry name" value="Trimeric LpxA-like enzymes"/>
    <property type="match status" value="1"/>
</dbReference>
<keyword evidence="3" id="KW-1133">Transmembrane helix</keyword>
<dbReference type="CDD" id="cd04647">
    <property type="entry name" value="LbH_MAT_like"/>
    <property type="match status" value="1"/>
</dbReference>